<feature type="transmembrane region" description="Helical" evidence="2">
    <location>
        <begin position="6"/>
        <end position="22"/>
    </location>
</feature>
<feature type="transmembrane region" description="Helical" evidence="2">
    <location>
        <begin position="34"/>
        <end position="53"/>
    </location>
</feature>
<accession>A0A644UCU4</accession>
<keyword evidence="2" id="KW-1133">Transmembrane helix</keyword>
<dbReference type="EMBL" id="VSSQ01000099">
    <property type="protein sequence ID" value="MPL76672.1"/>
    <property type="molecule type" value="Genomic_DNA"/>
</dbReference>
<feature type="region of interest" description="Disordered" evidence="1">
    <location>
        <begin position="132"/>
        <end position="156"/>
    </location>
</feature>
<keyword evidence="2" id="KW-0472">Membrane</keyword>
<protein>
    <submittedName>
        <fullName evidence="3">Uncharacterized protein</fullName>
    </submittedName>
</protein>
<evidence type="ECO:0000256" key="1">
    <source>
        <dbReference type="SAM" id="MobiDB-lite"/>
    </source>
</evidence>
<comment type="caution">
    <text evidence="3">The sequence shown here is derived from an EMBL/GenBank/DDBJ whole genome shotgun (WGS) entry which is preliminary data.</text>
</comment>
<evidence type="ECO:0000313" key="3">
    <source>
        <dbReference type="EMBL" id="MPL76672.1"/>
    </source>
</evidence>
<reference evidence="3" key="1">
    <citation type="submission" date="2019-08" db="EMBL/GenBank/DDBJ databases">
        <authorList>
            <person name="Kucharzyk K."/>
            <person name="Murdoch R.W."/>
            <person name="Higgins S."/>
            <person name="Loffler F."/>
        </authorList>
    </citation>
    <scope>NUCLEOTIDE SEQUENCE</scope>
</reference>
<gene>
    <name evidence="3" type="ORF">SDC9_22518</name>
</gene>
<organism evidence="3">
    <name type="scientific">bioreactor metagenome</name>
    <dbReference type="NCBI Taxonomy" id="1076179"/>
    <lineage>
        <taxon>unclassified sequences</taxon>
        <taxon>metagenomes</taxon>
        <taxon>ecological metagenomes</taxon>
    </lineage>
</organism>
<evidence type="ECO:0000256" key="2">
    <source>
        <dbReference type="SAM" id="Phobius"/>
    </source>
</evidence>
<dbReference type="AlphaFoldDB" id="A0A644UCU4"/>
<name>A0A644UCU4_9ZZZZ</name>
<sequence length="156" mass="18260">MPDMLKIILKYAVIFLIVYLVYRDSKKKNIRYANAWIIGSLLFPPIAVAYLLYSTLASKKIVLSAKQKVEIEIRKRAAEHKKKIAIERQSMEVAKREQEEKNNLTLEEIEKIKAERLAAKKKRLLELEEERKYQQEENAKRWRLGSGGVSNTNNKK</sequence>
<proteinExistence type="predicted"/>
<keyword evidence="2" id="KW-0812">Transmembrane</keyword>